<dbReference type="AlphaFoldDB" id="A0AA41UBA6"/>
<keyword evidence="6" id="KW-1185">Reference proteome</keyword>
<dbReference type="InterPro" id="IPR036388">
    <property type="entry name" value="WH-like_DNA-bd_sf"/>
</dbReference>
<dbReference type="PRINTS" id="PR00035">
    <property type="entry name" value="HTHGNTR"/>
</dbReference>
<dbReference type="GO" id="GO:0045892">
    <property type="term" value="P:negative regulation of DNA-templated transcription"/>
    <property type="evidence" value="ECO:0007669"/>
    <property type="project" value="TreeGrafter"/>
</dbReference>
<evidence type="ECO:0000256" key="1">
    <source>
        <dbReference type="ARBA" id="ARBA00023015"/>
    </source>
</evidence>
<proteinExistence type="predicted"/>
<name>A0AA41UBA6_9HYPH</name>
<protein>
    <submittedName>
        <fullName evidence="5">GntR family transcriptional regulator</fullName>
    </submittedName>
</protein>
<feature type="domain" description="HTH gntR-type" evidence="4">
    <location>
        <begin position="11"/>
        <end position="79"/>
    </location>
</feature>
<dbReference type="PANTHER" id="PTHR44846">
    <property type="entry name" value="MANNOSYL-D-GLYCERATE TRANSPORT/METABOLISM SYSTEM REPRESSOR MNGR-RELATED"/>
    <property type="match status" value="1"/>
</dbReference>
<dbReference type="InterPro" id="IPR011663">
    <property type="entry name" value="UTRA"/>
</dbReference>
<dbReference type="Gene3D" id="3.40.1410.10">
    <property type="entry name" value="Chorismate lyase-like"/>
    <property type="match status" value="1"/>
</dbReference>
<dbReference type="PROSITE" id="PS50949">
    <property type="entry name" value="HTH_GNTR"/>
    <property type="match status" value="1"/>
</dbReference>
<dbReference type="SMART" id="SM00866">
    <property type="entry name" value="UTRA"/>
    <property type="match status" value="1"/>
</dbReference>
<dbReference type="GO" id="GO:0003700">
    <property type="term" value="F:DNA-binding transcription factor activity"/>
    <property type="evidence" value="ECO:0007669"/>
    <property type="project" value="InterPro"/>
</dbReference>
<keyword evidence="2" id="KW-0238">DNA-binding</keyword>
<dbReference type="Pfam" id="PF00392">
    <property type="entry name" value="GntR"/>
    <property type="match status" value="1"/>
</dbReference>
<dbReference type="SMART" id="SM00345">
    <property type="entry name" value="HTH_GNTR"/>
    <property type="match status" value="1"/>
</dbReference>
<comment type="caution">
    <text evidence="5">The sequence shown here is derived from an EMBL/GenBank/DDBJ whole genome shotgun (WGS) entry which is preliminary data.</text>
</comment>
<dbReference type="SUPFAM" id="SSF64288">
    <property type="entry name" value="Chorismate lyase-like"/>
    <property type="match status" value="1"/>
</dbReference>
<gene>
    <name evidence="5" type="ORF">ML536_10750</name>
</gene>
<accession>A0AA41UBA6</accession>
<evidence type="ECO:0000256" key="2">
    <source>
        <dbReference type="ARBA" id="ARBA00023125"/>
    </source>
</evidence>
<dbReference type="Gene3D" id="1.10.10.10">
    <property type="entry name" value="Winged helix-like DNA-binding domain superfamily/Winged helix DNA-binding domain"/>
    <property type="match status" value="1"/>
</dbReference>
<dbReference type="InterPro" id="IPR036390">
    <property type="entry name" value="WH_DNA-bd_sf"/>
</dbReference>
<dbReference type="InterPro" id="IPR028978">
    <property type="entry name" value="Chorismate_lyase_/UTRA_dom_sf"/>
</dbReference>
<evidence type="ECO:0000256" key="3">
    <source>
        <dbReference type="ARBA" id="ARBA00023163"/>
    </source>
</evidence>
<dbReference type="InterPro" id="IPR000524">
    <property type="entry name" value="Tscrpt_reg_HTH_GntR"/>
</dbReference>
<dbReference type="CDD" id="cd07377">
    <property type="entry name" value="WHTH_GntR"/>
    <property type="match status" value="1"/>
</dbReference>
<dbReference type="Pfam" id="PF07702">
    <property type="entry name" value="UTRA"/>
    <property type="match status" value="1"/>
</dbReference>
<dbReference type="PANTHER" id="PTHR44846:SF1">
    <property type="entry name" value="MANNOSYL-D-GLYCERATE TRANSPORT_METABOLISM SYSTEM REPRESSOR MNGR-RELATED"/>
    <property type="match status" value="1"/>
</dbReference>
<evidence type="ECO:0000259" key="4">
    <source>
        <dbReference type="PROSITE" id="PS50949"/>
    </source>
</evidence>
<keyword evidence="3" id="KW-0804">Transcription</keyword>
<evidence type="ECO:0000313" key="5">
    <source>
        <dbReference type="EMBL" id="MCI0127303.1"/>
    </source>
</evidence>
<reference evidence="5" key="1">
    <citation type="submission" date="2022-03" db="EMBL/GenBank/DDBJ databases">
        <title>The complete genome sequence of a Methyloterrigena soli.</title>
        <authorList>
            <person name="Zi Z."/>
        </authorList>
    </citation>
    <scope>NUCLEOTIDE SEQUENCE</scope>
    <source>
        <strain evidence="5">M48</strain>
    </source>
</reference>
<dbReference type="SUPFAM" id="SSF46785">
    <property type="entry name" value="Winged helix' DNA-binding domain"/>
    <property type="match status" value="1"/>
</dbReference>
<dbReference type="InterPro" id="IPR050679">
    <property type="entry name" value="Bact_HTH_transcr_reg"/>
</dbReference>
<dbReference type="EMBL" id="JALAZD010000001">
    <property type="protein sequence ID" value="MCI0127303.1"/>
    <property type="molecule type" value="Genomic_DNA"/>
</dbReference>
<dbReference type="RefSeq" id="WP_281735873.1">
    <property type="nucleotide sequence ID" value="NZ_JAKETQ010000001.1"/>
</dbReference>
<dbReference type="Proteomes" id="UP001156140">
    <property type="component" value="Unassembled WGS sequence"/>
</dbReference>
<keyword evidence="1" id="KW-0805">Transcription regulation</keyword>
<evidence type="ECO:0000313" key="6">
    <source>
        <dbReference type="Proteomes" id="UP001156140"/>
    </source>
</evidence>
<dbReference type="GO" id="GO:0003677">
    <property type="term" value="F:DNA binding"/>
    <property type="evidence" value="ECO:0007669"/>
    <property type="project" value="UniProtKB-KW"/>
</dbReference>
<sequence>MLNSVTRDDPRPLYKQVKARLVEALESGLIPPHSKLASERELVEQYGVSRITIRQAMTELVREGLLRSHPGKGFYATGRRRGSYELELMRSFTATAMEHGRNPGSRLLTAAIEPAGEGTAQQLEVEAGTPVISLRRLRLIDGEAVAISHDWLLQVRVPGLLDLDWANGNRSLYAELASRYGLVPHNGHTLLSARLADEAEARLLDLKPPAALLSVEQIAYDAHGSPINHTISLHHPTRYPLRLDQEQRAG</sequence>
<organism evidence="5 6">
    <name type="scientific">Paradevosia shaoguanensis</name>
    <dbReference type="NCBI Taxonomy" id="1335043"/>
    <lineage>
        <taxon>Bacteria</taxon>
        <taxon>Pseudomonadati</taxon>
        <taxon>Pseudomonadota</taxon>
        <taxon>Alphaproteobacteria</taxon>
        <taxon>Hyphomicrobiales</taxon>
        <taxon>Devosiaceae</taxon>
        <taxon>Paradevosia</taxon>
    </lineage>
</organism>